<organism evidence="1 2">
    <name type="scientific">Mycena pura</name>
    <dbReference type="NCBI Taxonomy" id="153505"/>
    <lineage>
        <taxon>Eukaryota</taxon>
        <taxon>Fungi</taxon>
        <taxon>Dikarya</taxon>
        <taxon>Basidiomycota</taxon>
        <taxon>Agaricomycotina</taxon>
        <taxon>Agaricomycetes</taxon>
        <taxon>Agaricomycetidae</taxon>
        <taxon>Agaricales</taxon>
        <taxon>Marasmiineae</taxon>
        <taxon>Mycenaceae</taxon>
        <taxon>Mycena</taxon>
    </lineage>
</organism>
<accession>A0AAD6VIA9</accession>
<comment type="caution">
    <text evidence="1">The sequence shown here is derived from an EMBL/GenBank/DDBJ whole genome shotgun (WGS) entry which is preliminary data.</text>
</comment>
<keyword evidence="2" id="KW-1185">Reference proteome</keyword>
<gene>
    <name evidence="1" type="ORF">GGX14DRAFT_394384</name>
</gene>
<reference evidence="1" key="1">
    <citation type="submission" date="2023-03" db="EMBL/GenBank/DDBJ databases">
        <title>Massive genome expansion in bonnet fungi (Mycena s.s.) driven by repeated elements and novel gene families across ecological guilds.</title>
        <authorList>
            <consortium name="Lawrence Berkeley National Laboratory"/>
            <person name="Harder C.B."/>
            <person name="Miyauchi S."/>
            <person name="Viragh M."/>
            <person name="Kuo A."/>
            <person name="Thoen E."/>
            <person name="Andreopoulos B."/>
            <person name="Lu D."/>
            <person name="Skrede I."/>
            <person name="Drula E."/>
            <person name="Henrissat B."/>
            <person name="Morin E."/>
            <person name="Kohler A."/>
            <person name="Barry K."/>
            <person name="LaButti K."/>
            <person name="Morin E."/>
            <person name="Salamov A."/>
            <person name="Lipzen A."/>
            <person name="Mereny Z."/>
            <person name="Hegedus B."/>
            <person name="Baldrian P."/>
            <person name="Stursova M."/>
            <person name="Weitz H."/>
            <person name="Taylor A."/>
            <person name="Grigoriev I.V."/>
            <person name="Nagy L.G."/>
            <person name="Martin F."/>
            <person name="Kauserud H."/>
        </authorList>
    </citation>
    <scope>NUCLEOTIDE SEQUENCE</scope>
    <source>
        <strain evidence="1">9144</strain>
    </source>
</reference>
<name>A0AAD6VIA9_9AGAR</name>
<dbReference type="EMBL" id="JARJCW010000027">
    <property type="protein sequence ID" value="KAJ7210751.1"/>
    <property type="molecule type" value="Genomic_DNA"/>
</dbReference>
<protein>
    <submittedName>
        <fullName evidence="1">Uncharacterized protein</fullName>
    </submittedName>
</protein>
<dbReference type="AlphaFoldDB" id="A0AAD6VIA9"/>
<evidence type="ECO:0000313" key="1">
    <source>
        <dbReference type="EMBL" id="KAJ7210751.1"/>
    </source>
</evidence>
<evidence type="ECO:0000313" key="2">
    <source>
        <dbReference type="Proteomes" id="UP001219525"/>
    </source>
</evidence>
<dbReference type="Proteomes" id="UP001219525">
    <property type="component" value="Unassembled WGS sequence"/>
</dbReference>
<sequence length="172" mass="19241">MSRRYKVVTTHGLGSFLNKNGDSYCKFGPARLFQPLTCSTLNLGGATKYREHRPATSRIKKWPMTLFTGRVAPPCPTRAVIEEQAERDAQNHAVDAEKLQEVPDHGAVDIFWRRTIHRDTSTPARISDKGSFFRKSYMGPQGADAATVSDESTRVLPHPIWGNMRRGSSPDI</sequence>
<proteinExistence type="predicted"/>